<evidence type="ECO:0000313" key="1">
    <source>
        <dbReference type="EMBL" id="KZP17434.1"/>
    </source>
</evidence>
<evidence type="ECO:0000313" key="2">
    <source>
        <dbReference type="Proteomes" id="UP000076532"/>
    </source>
</evidence>
<keyword evidence="2" id="KW-1185">Reference proteome</keyword>
<organism evidence="1 2">
    <name type="scientific">Athelia psychrophila</name>
    <dbReference type="NCBI Taxonomy" id="1759441"/>
    <lineage>
        <taxon>Eukaryota</taxon>
        <taxon>Fungi</taxon>
        <taxon>Dikarya</taxon>
        <taxon>Basidiomycota</taxon>
        <taxon>Agaricomycotina</taxon>
        <taxon>Agaricomycetes</taxon>
        <taxon>Agaricomycetidae</taxon>
        <taxon>Atheliales</taxon>
        <taxon>Atheliaceae</taxon>
        <taxon>Athelia</taxon>
    </lineage>
</organism>
<sequence>MLFPCPSGSFWRTRVWYKAAIEVEADEAIEAKCRPRVHTGIRMNDGLEIVNRQKKSRTDMHMPMFKAHRMSKPHVFNPGVPTWDIYWCPIHSEQRKAPLPYQPQPRLPLSLTMRLWTCVLTMFAYVSITVHRNIPAQEMEDSSCHSSACVKTREESGLRSSGGGGWHPTLVIVVAVWSRYPMRTV</sequence>
<proteinExistence type="predicted"/>
<dbReference type="AlphaFoldDB" id="A0A166G3I4"/>
<gene>
    <name evidence="1" type="ORF">FIBSPDRAFT_973594</name>
</gene>
<dbReference type="Proteomes" id="UP000076532">
    <property type="component" value="Unassembled WGS sequence"/>
</dbReference>
<protein>
    <submittedName>
        <fullName evidence="1">Uncharacterized protein</fullName>
    </submittedName>
</protein>
<dbReference type="EMBL" id="KV417583">
    <property type="protein sequence ID" value="KZP17434.1"/>
    <property type="molecule type" value="Genomic_DNA"/>
</dbReference>
<name>A0A166G3I4_9AGAM</name>
<accession>A0A166G3I4</accession>
<reference evidence="1 2" key="1">
    <citation type="journal article" date="2016" name="Mol. Biol. Evol.">
        <title>Comparative Genomics of Early-Diverging Mushroom-Forming Fungi Provides Insights into the Origins of Lignocellulose Decay Capabilities.</title>
        <authorList>
            <person name="Nagy L.G."/>
            <person name="Riley R."/>
            <person name="Tritt A."/>
            <person name="Adam C."/>
            <person name="Daum C."/>
            <person name="Floudas D."/>
            <person name="Sun H."/>
            <person name="Yadav J.S."/>
            <person name="Pangilinan J."/>
            <person name="Larsson K.H."/>
            <person name="Matsuura K."/>
            <person name="Barry K."/>
            <person name="Labutti K."/>
            <person name="Kuo R."/>
            <person name="Ohm R.A."/>
            <person name="Bhattacharya S.S."/>
            <person name="Shirouzu T."/>
            <person name="Yoshinaga Y."/>
            <person name="Martin F.M."/>
            <person name="Grigoriev I.V."/>
            <person name="Hibbett D.S."/>
        </authorList>
    </citation>
    <scope>NUCLEOTIDE SEQUENCE [LARGE SCALE GENOMIC DNA]</scope>
    <source>
        <strain evidence="1 2">CBS 109695</strain>
    </source>
</reference>